<keyword evidence="1" id="KW-0812">Transmembrane</keyword>
<dbReference type="InterPro" id="IPR004445">
    <property type="entry name" value="GltS"/>
</dbReference>
<reference evidence="2 3" key="1">
    <citation type="submission" date="2016-10" db="EMBL/GenBank/DDBJ databases">
        <authorList>
            <person name="de Groot N.N."/>
        </authorList>
    </citation>
    <scope>NUCLEOTIDE SEQUENCE [LARGE SCALE GENOMIC DNA]</scope>
    <source>
        <strain evidence="2 3">DSM 12130</strain>
    </source>
</reference>
<name>A0A1H0RXK9_9BACT</name>
<feature type="transmembrane region" description="Helical" evidence="1">
    <location>
        <begin position="431"/>
        <end position="449"/>
    </location>
</feature>
<protein>
    <submittedName>
        <fullName evidence="2">Glutamate:Na+ symporter, ESS family</fullName>
    </submittedName>
</protein>
<dbReference type="PANTHER" id="PTHR36178:SF1">
    <property type="entry name" value="SODIUM_GLUTAMATE SYMPORTER"/>
    <property type="match status" value="1"/>
</dbReference>
<dbReference type="EMBL" id="FNJI01000016">
    <property type="protein sequence ID" value="SDP34173.1"/>
    <property type="molecule type" value="Genomic_DNA"/>
</dbReference>
<feature type="transmembrane region" description="Helical" evidence="1">
    <location>
        <begin position="368"/>
        <end position="388"/>
    </location>
</feature>
<feature type="transmembrane region" description="Helical" evidence="1">
    <location>
        <begin position="400"/>
        <end position="419"/>
    </location>
</feature>
<gene>
    <name evidence="2" type="ORF">SAMN05660330_02468</name>
</gene>
<dbReference type="RefSeq" id="WP_092223238.1">
    <property type="nucleotide sequence ID" value="NZ_FNJI01000016.1"/>
</dbReference>
<evidence type="ECO:0000313" key="3">
    <source>
        <dbReference type="Proteomes" id="UP000199073"/>
    </source>
</evidence>
<feature type="transmembrane region" description="Helical" evidence="1">
    <location>
        <begin position="6"/>
        <end position="26"/>
    </location>
</feature>
<feature type="transmembrane region" description="Helical" evidence="1">
    <location>
        <begin position="267"/>
        <end position="292"/>
    </location>
</feature>
<keyword evidence="3" id="KW-1185">Reference proteome</keyword>
<feature type="transmembrane region" description="Helical" evidence="1">
    <location>
        <begin position="33"/>
        <end position="52"/>
    </location>
</feature>
<feature type="transmembrane region" description="Helical" evidence="1">
    <location>
        <begin position="337"/>
        <end position="356"/>
    </location>
</feature>
<dbReference type="GO" id="GO:0015501">
    <property type="term" value="F:glutamate:sodium symporter activity"/>
    <property type="evidence" value="ECO:0007669"/>
    <property type="project" value="InterPro"/>
</dbReference>
<dbReference type="AlphaFoldDB" id="A0A1H0RXK9"/>
<dbReference type="PANTHER" id="PTHR36178">
    <property type="entry name" value="SLR0625 PROTEIN"/>
    <property type="match status" value="1"/>
</dbReference>
<feature type="transmembrane region" description="Helical" evidence="1">
    <location>
        <begin position="64"/>
        <end position="81"/>
    </location>
</feature>
<dbReference type="Proteomes" id="UP000199073">
    <property type="component" value="Unassembled WGS sequence"/>
</dbReference>
<dbReference type="STRING" id="91360.SAMN05660330_02468"/>
<keyword evidence="1" id="KW-1133">Transmembrane helix</keyword>
<organism evidence="2 3">
    <name type="scientific">Desulforhopalus singaporensis</name>
    <dbReference type="NCBI Taxonomy" id="91360"/>
    <lineage>
        <taxon>Bacteria</taxon>
        <taxon>Pseudomonadati</taxon>
        <taxon>Thermodesulfobacteriota</taxon>
        <taxon>Desulfobulbia</taxon>
        <taxon>Desulfobulbales</taxon>
        <taxon>Desulfocapsaceae</taxon>
        <taxon>Desulforhopalus</taxon>
    </lineage>
</organism>
<dbReference type="Pfam" id="PF03616">
    <property type="entry name" value="Glt_symporter"/>
    <property type="match status" value="1"/>
</dbReference>
<accession>A0A1H0RXK9</accession>
<dbReference type="OrthoDB" id="9801557at2"/>
<feature type="transmembrane region" description="Helical" evidence="1">
    <location>
        <begin position="101"/>
        <end position="125"/>
    </location>
</feature>
<dbReference type="GO" id="GO:0016020">
    <property type="term" value="C:membrane"/>
    <property type="evidence" value="ECO:0007669"/>
    <property type="project" value="InterPro"/>
</dbReference>
<feature type="transmembrane region" description="Helical" evidence="1">
    <location>
        <begin position="237"/>
        <end position="255"/>
    </location>
</feature>
<feature type="transmembrane region" description="Helical" evidence="1">
    <location>
        <begin position="174"/>
        <end position="195"/>
    </location>
</feature>
<evidence type="ECO:0000256" key="1">
    <source>
        <dbReference type="SAM" id="Phobius"/>
    </source>
</evidence>
<evidence type="ECO:0000313" key="2">
    <source>
        <dbReference type="EMBL" id="SDP34173.1"/>
    </source>
</evidence>
<sequence length="470" mass="50922">MAYIDTFTGFNILAVVGLMLVIGVVLRAKIKVLQNFLIPAAIIGGAIGFILVNTGVIPFEPKQFVNFSMHAFIISFMSLCLTNKAADEPETDKKEYLRGSLWMSFIWAGSCGLQAVVGGLLLVAYNKVTGSSFSEMFGYIATHGFTQGPGQGLAYGKMWANLGGSADLPIVGLIYANVGFIFAFIIGVPLARFFIKQGKNANQKANIEQEYLVGILQDKSGSSMGHEKTHPANIDTLAFQLSILFICYGITFLYMKYALVHLKGLPVVGVLSSWGLFFFHGLVVATLVRLFINKIGLGHMLSVRLQKHITGAAVDVLLVASFMSVSFQVLVSYLGPIIVISIGILAATFFYIWFFGRKLSHLGPERMIAQLGCCTGATGNGLLLLRILDPDYSTGVSLELAFFNIAILFTAAVPMFVIAPNVPNMGFLSIIGYYALYTLFCFGVVWYFGSQKDTAISTGKTSAPSIPAEQ</sequence>
<proteinExistence type="predicted"/>
<dbReference type="GO" id="GO:0015813">
    <property type="term" value="P:L-glutamate transmembrane transport"/>
    <property type="evidence" value="ECO:0007669"/>
    <property type="project" value="InterPro"/>
</dbReference>
<keyword evidence="1" id="KW-0472">Membrane</keyword>